<feature type="transmembrane region" description="Helical" evidence="1">
    <location>
        <begin position="102"/>
        <end position="123"/>
    </location>
</feature>
<sequence length="171" mass="19161">MYPSKGDRGAYHLDTSLQKKGVSETSTESGDYYNVEIDEVNAKPPRCALACDRYTCYTRGVTCTQQYVVSSLCLLCVGVGLIGWDYYCIYITQNKLHTSQQFTMGILVMHSVAFYQALLAFIYHTLKTHGRTKGLTFFTAISVVCNAAAFVLRLAFEVAYIGYRPECLHVT</sequence>
<feature type="transmembrane region" description="Helical" evidence="1">
    <location>
        <begin position="135"/>
        <end position="156"/>
    </location>
</feature>
<proteinExistence type="predicted"/>
<keyword evidence="1" id="KW-0472">Membrane</keyword>
<feature type="transmembrane region" description="Helical" evidence="1">
    <location>
        <begin position="67"/>
        <end position="90"/>
    </location>
</feature>
<gene>
    <name evidence="2" type="ORF">NP493_1443g00020</name>
</gene>
<accession>A0AAD9K389</accession>
<keyword evidence="1" id="KW-1133">Transmembrane helix</keyword>
<dbReference type="AlphaFoldDB" id="A0AAD9K389"/>
<reference evidence="2" key="1">
    <citation type="journal article" date="2023" name="Mol. Biol. Evol.">
        <title>Third-Generation Sequencing Reveals the Adaptive Role of the Epigenome in Three Deep-Sea Polychaetes.</title>
        <authorList>
            <person name="Perez M."/>
            <person name="Aroh O."/>
            <person name="Sun Y."/>
            <person name="Lan Y."/>
            <person name="Juniper S.K."/>
            <person name="Young C.R."/>
            <person name="Angers B."/>
            <person name="Qian P.Y."/>
        </authorList>
    </citation>
    <scope>NUCLEOTIDE SEQUENCE</scope>
    <source>
        <strain evidence="2">R07B-5</strain>
    </source>
</reference>
<keyword evidence="3" id="KW-1185">Reference proteome</keyword>
<keyword evidence="1" id="KW-0812">Transmembrane</keyword>
<dbReference type="EMBL" id="JAODUO010001448">
    <property type="protein sequence ID" value="KAK2163731.1"/>
    <property type="molecule type" value="Genomic_DNA"/>
</dbReference>
<evidence type="ECO:0000313" key="2">
    <source>
        <dbReference type="EMBL" id="KAK2163731.1"/>
    </source>
</evidence>
<evidence type="ECO:0000256" key="1">
    <source>
        <dbReference type="SAM" id="Phobius"/>
    </source>
</evidence>
<dbReference type="Proteomes" id="UP001209878">
    <property type="component" value="Unassembled WGS sequence"/>
</dbReference>
<comment type="caution">
    <text evidence="2">The sequence shown here is derived from an EMBL/GenBank/DDBJ whole genome shotgun (WGS) entry which is preliminary data.</text>
</comment>
<evidence type="ECO:0000313" key="3">
    <source>
        <dbReference type="Proteomes" id="UP001209878"/>
    </source>
</evidence>
<protein>
    <submittedName>
        <fullName evidence="2">Uncharacterized protein</fullName>
    </submittedName>
</protein>
<organism evidence="2 3">
    <name type="scientific">Ridgeia piscesae</name>
    <name type="common">Tubeworm</name>
    <dbReference type="NCBI Taxonomy" id="27915"/>
    <lineage>
        <taxon>Eukaryota</taxon>
        <taxon>Metazoa</taxon>
        <taxon>Spiralia</taxon>
        <taxon>Lophotrochozoa</taxon>
        <taxon>Annelida</taxon>
        <taxon>Polychaeta</taxon>
        <taxon>Sedentaria</taxon>
        <taxon>Canalipalpata</taxon>
        <taxon>Sabellida</taxon>
        <taxon>Siboglinidae</taxon>
        <taxon>Ridgeia</taxon>
    </lineage>
</organism>
<name>A0AAD9K389_RIDPI</name>